<feature type="region of interest" description="Disordered" evidence="1">
    <location>
        <begin position="179"/>
        <end position="211"/>
    </location>
</feature>
<dbReference type="Proteomes" id="UP000323221">
    <property type="component" value="Unassembled WGS sequence"/>
</dbReference>
<gene>
    <name evidence="3" type="ORF">FQ330_09505</name>
</gene>
<comment type="caution">
    <text evidence="3">The sequence shown here is derived from an EMBL/GenBank/DDBJ whole genome shotgun (WGS) entry which is preliminary data.</text>
</comment>
<name>A0A5M8Q7U2_9MICO</name>
<feature type="compositionally biased region" description="Low complexity" evidence="1">
    <location>
        <begin position="42"/>
        <end position="63"/>
    </location>
</feature>
<evidence type="ECO:0000256" key="2">
    <source>
        <dbReference type="SAM" id="SignalP"/>
    </source>
</evidence>
<keyword evidence="4" id="KW-1185">Reference proteome</keyword>
<organism evidence="3 4">
    <name type="scientific">Agrococcus sediminis</name>
    <dbReference type="NCBI Taxonomy" id="2599924"/>
    <lineage>
        <taxon>Bacteria</taxon>
        <taxon>Bacillati</taxon>
        <taxon>Actinomycetota</taxon>
        <taxon>Actinomycetes</taxon>
        <taxon>Micrococcales</taxon>
        <taxon>Microbacteriaceae</taxon>
        <taxon>Agrococcus</taxon>
    </lineage>
</organism>
<dbReference type="AlphaFoldDB" id="A0A5M8Q7U2"/>
<accession>A0A5M8Q7U2</accession>
<dbReference type="EMBL" id="VOIR01000015">
    <property type="protein sequence ID" value="KAA6432015.1"/>
    <property type="molecule type" value="Genomic_DNA"/>
</dbReference>
<proteinExistence type="predicted"/>
<keyword evidence="2" id="KW-0732">Signal</keyword>
<feature type="chain" id="PRO_5038348946" evidence="2">
    <location>
        <begin position="44"/>
        <end position="333"/>
    </location>
</feature>
<reference evidence="3 4" key="1">
    <citation type="submission" date="2019-08" db="EMBL/GenBank/DDBJ databases">
        <title>Agrococcus lahaulensis sp. nov., isolated from a cold desert of the Indian Himalayas.</title>
        <authorList>
            <person name="Qu J.H."/>
        </authorList>
    </citation>
    <scope>NUCLEOTIDE SEQUENCE [LARGE SCALE GENOMIC DNA]</scope>
    <source>
        <strain evidence="3 4">NS18</strain>
    </source>
</reference>
<sequence length="333" mass="33710">MGSTVRASTAASRMRRGRPARALAAAALTGVAALLAACTAQPAAPSGSPSAPDAPPSATGAAPVPIEDDRLNDSYLFDRVSSEGVVVAWAEPGETLAVIIGGSGGGGGCIPQPQPLELDEAEPAATIRFDPPDPAMMCTADFRLHGWELALPSAIELDRVLQVSLVKLQGNDEVLELQVGPDDRLESGPTADPQPSLIPGSGEAANPAPIADDEMPALDALPTAGGSVPAQAAWVEPGRTLAVFLTSSGSTACVPEPVAAESRGPGTIAVEFRFPEVGEDTACTADAVPYGWIFTLPEQVPAGLGVEVTVTGVSPDGGDAVVELSQEDVVELG</sequence>
<dbReference type="OrthoDB" id="3268164at2"/>
<protein>
    <submittedName>
        <fullName evidence="3">Uncharacterized protein</fullName>
    </submittedName>
</protein>
<evidence type="ECO:0000256" key="1">
    <source>
        <dbReference type="SAM" id="MobiDB-lite"/>
    </source>
</evidence>
<feature type="signal peptide" evidence="2">
    <location>
        <begin position="1"/>
        <end position="43"/>
    </location>
</feature>
<evidence type="ECO:0000313" key="3">
    <source>
        <dbReference type="EMBL" id="KAA6432015.1"/>
    </source>
</evidence>
<evidence type="ECO:0000313" key="4">
    <source>
        <dbReference type="Proteomes" id="UP000323221"/>
    </source>
</evidence>
<dbReference type="RefSeq" id="WP_146357079.1">
    <property type="nucleotide sequence ID" value="NZ_VOIR01000015.1"/>
</dbReference>
<feature type="region of interest" description="Disordered" evidence="1">
    <location>
        <begin position="42"/>
        <end position="65"/>
    </location>
</feature>